<evidence type="ECO:0000256" key="10">
    <source>
        <dbReference type="SAM" id="MobiDB-lite"/>
    </source>
</evidence>
<evidence type="ECO:0000256" key="8">
    <source>
        <dbReference type="ARBA" id="ARBA00023054"/>
    </source>
</evidence>
<dbReference type="InterPro" id="IPR000225">
    <property type="entry name" value="Armadillo"/>
</dbReference>
<keyword evidence="3" id="KW-0488">Methylation</keyword>
<evidence type="ECO:0000313" key="12">
    <source>
        <dbReference type="Proteomes" id="UP000694395"/>
    </source>
</evidence>
<dbReference type="Gene3D" id="1.25.10.10">
    <property type="entry name" value="Leucine-rich Repeat Variant"/>
    <property type="match status" value="1"/>
</dbReference>
<dbReference type="GeneTree" id="ENSGT00940000154952"/>
<evidence type="ECO:0000256" key="2">
    <source>
        <dbReference type="ARBA" id="ARBA00005462"/>
    </source>
</evidence>
<evidence type="ECO:0000313" key="11">
    <source>
        <dbReference type="Ensembl" id="ENSOMYP00000094913.2"/>
    </source>
</evidence>
<sequence>MLSPVLNASNGDGAETETTSAILASVKEQELQFERLTRELEAERQIVATQLERCKLGSETGSMSSISSADDKFRWNNQDGQKDIEEELTTGLELVDSCIRSLQESGILDSQEFSAGDRQGLLSQSALQLNNQDGSLSYPAGYLSNQALEALPRSGQVGGAVHSYNQVTSSRAAQLAASVDSSQSRESFAQGHGSAFHMPDAPPTPSMYYSCSTLPAQRVSSPHSMQAVGSPTKLQRLGSASDMPSYATLQRVSSPKQSPSRLAKSYSTSSPINMVVGSAGLSSTSPLHMASSGNASGSSPLHQFSSTVGNYATLSPTKRMQHSSDQYKISHELYANATLGRPGSLAGSRGSYSSQHSHLGSELRPLQSPEHHIDPIYEDRVYQKPSIRSLNQNQGESDGPEPLPYCAGTTTTPSSPGVDSTPLQRTGSQNASGTLPYQRSSFATASAADYSNPYRTLQFCPSTESPYSKSGPALPPEAALARSPSVDSIQKDPREFGWRDPELPEVIQMLQHQFPSVQSNAAAYLQHLCFGDNKIKSEIRRQGGIQLLVDLLDHRMTDVHRSACGALRNLVYGKANDDNKIALKNCGGIPALVRLLRKTTDVEIRELLTGVLWNLSSCDALKMPIIQDALAVLTNAVIIPHSGWDTSPHQEDRKLHLHSSQVLRNATGCLRNVSSAGEEARRRMRECEGLTDALLYVIQTALGSSEIDSKTIENCVCILRNLSYRLAAETSQGQQIGTDELDGLLCGDANGKDAESSGCWGKKKKKKKAHDQWDGVGPFPDSADPPKGIQMLWHPTIVKPYLTLLSECSNPDTLEGAAGALQNLAAGSWKWSVYIRAAVRKEKGLPILVELLRIDNDRVVCAVATALRNMALDVRNKELIGKYAMRDLVHRLPGGNNNNSSGGTAASAIGKTMSDDTITAICCALHEVITKNMENTKALRDAGGIEKLIGIARSKGDKHTPKVVKAASQVLNSMWQYRDLRSLYKKDGYSQYNFVGSSSTIERDRQRPYSSSRTPSISPVRTSPNNRSASAPASPREMISIKERKTDYESTGTNASYHGNKGEHTSRKDAMAVQISSGTSTLFRGAYVSPSDDIKHNQVPSQGPNPGQEPYPPFQNPPGVQFEEAFYEDQVHQRPPQATDLNMHLGLKSTGNYVDFYSASRPYSELNYETSHYPASPDSWV</sequence>
<evidence type="ECO:0000256" key="4">
    <source>
        <dbReference type="ARBA" id="ARBA00022553"/>
    </source>
</evidence>
<dbReference type="Ensembl" id="ENSOMYT00000103172.2">
    <property type="protein sequence ID" value="ENSOMYP00000094913.2"/>
    <property type="gene ID" value="ENSOMYG00000043248.2"/>
</dbReference>
<comment type="subcellular location">
    <subcellularLocation>
        <location evidence="1">Cell junction</location>
    </subcellularLocation>
</comment>
<dbReference type="GO" id="GO:0014069">
    <property type="term" value="C:postsynaptic density"/>
    <property type="evidence" value="ECO:0007669"/>
    <property type="project" value="TreeGrafter"/>
</dbReference>
<keyword evidence="7" id="KW-0965">Cell junction</keyword>
<dbReference type="InterPro" id="IPR016024">
    <property type="entry name" value="ARM-type_fold"/>
</dbReference>
<accession>A0A8C7UJB4</accession>
<reference evidence="11" key="1">
    <citation type="submission" date="2020-07" db="EMBL/GenBank/DDBJ databases">
        <title>A long reads based de novo assembly of the rainbow trout Arlee double haploid line genome.</title>
        <authorList>
            <person name="Gao G."/>
            <person name="Palti Y."/>
        </authorList>
    </citation>
    <scope>NUCLEOTIDE SEQUENCE [LARGE SCALE GENOMIC DNA]</scope>
</reference>
<feature type="repeat" description="ARM" evidence="9">
    <location>
        <begin position="543"/>
        <end position="576"/>
    </location>
</feature>
<dbReference type="FunFam" id="1.25.10.10:FF:000008">
    <property type="entry name" value="plakophilin-4 isoform X1"/>
    <property type="match status" value="1"/>
</dbReference>
<dbReference type="AlphaFoldDB" id="A0A8C7UJB4"/>
<feature type="repeat" description="ARM" evidence="9">
    <location>
        <begin position="587"/>
        <end position="630"/>
    </location>
</feature>
<dbReference type="GO" id="GO:0060997">
    <property type="term" value="P:dendritic spine morphogenesis"/>
    <property type="evidence" value="ECO:0007669"/>
    <property type="project" value="TreeGrafter"/>
</dbReference>
<dbReference type="InterPro" id="IPR028435">
    <property type="entry name" value="Plakophilin/d_Catenin"/>
</dbReference>
<dbReference type="GO" id="GO:0005634">
    <property type="term" value="C:nucleus"/>
    <property type="evidence" value="ECO:0007669"/>
    <property type="project" value="TreeGrafter"/>
</dbReference>
<dbReference type="SUPFAM" id="SSF48371">
    <property type="entry name" value="ARM repeat"/>
    <property type="match status" value="1"/>
</dbReference>
<protein>
    <submittedName>
        <fullName evidence="11">Catenin (cadherin-associated protein), delta 2b</fullName>
    </submittedName>
</protein>
<dbReference type="InterPro" id="IPR011989">
    <property type="entry name" value="ARM-like"/>
</dbReference>
<feature type="region of interest" description="Disordered" evidence="10">
    <location>
        <begin position="340"/>
        <end position="370"/>
    </location>
</feature>
<feature type="compositionally biased region" description="Low complexity" evidence="10">
    <location>
        <begin position="1023"/>
        <end position="1036"/>
    </location>
</feature>
<keyword evidence="6" id="KW-0130">Cell adhesion</keyword>
<dbReference type="PANTHER" id="PTHR10372:SF9">
    <property type="entry name" value="CATENIN DELTA-2"/>
    <property type="match status" value="1"/>
</dbReference>
<feature type="region of interest" description="Disordered" evidence="10">
    <location>
        <begin position="248"/>
        <end position="267"/>
    </location>
</feature>
<dbReference type="PROSITE" id="PS50176">
    <property type="entry name" value="ARM_REPEAT"/>
    <property type="match status" value="3"/>
</dbReference>
<reference evidence="11" key="2">
    <citation type="submission" date="2025-08" db="UniProtKB">
        <authorList>
            <consortium name="Ensembl"/>
        </authorList>
    </citation>
    <scope>IDENTIFICATION</scope>
</reference>
<feature type="region of interest" description="Disordered" evidence="10">
    <location>
        <begin position="999"/>
        <end position="1070"/>
    </location>
</feature>
<evidence type="ECO:0000256" key="5">
    <source>
        <dbReference type="ARBA" id="ARBA00022737"/>
    </source>
</evidence>
<evidence type="ECO:0000256" key="1">
    <source>
        <dbReference type="ARBA" id="ARBA00004282"/>
    </source>
</evidence>
<evidence type="ECO:0000256" key="3">
    <source>
        <dbReference type="ARBA" id="ARBA00022481"/>
    </source>
</evidence>
<keyword evidence="8" id="KW-0175">Coiled coil</keyword>
<evidence type="ECO:0000256" key="6">
    <source>
        <dbReference type="ARBA" id="ARBA00022889"/>
    </source>
</evidence>
<dbReference type="GO" id="GO:0005886">
    <property type="term" value="C:plasma membrane"/>
    <property type="evidence" value="ECO:0007669"/>
    <property type="project" value="TreeGrafter"/>
</dbReference>
<dbReference type="GO" id="GO:0005737">
    <property type="term" value="C:cytoplasm"/>
    <property type="evidence" value="ECO:0007669"/>
    <property type="project" value="TreeGrafter"/>
</dbReference>
<feature type="region of interest" description="Disordered" evidence="10">
    <location>
        <begin position="176"/>
        <end position="201"/>
    </location>
</feature>
<dbReference type="GO" id="GO:0005912">
    <property type="term" value="C:adherens junction"/>
    <property type="evidence" value="ECO:0007669"/>
    <property type="project" value="TreeGrafter"/>
</dbReference>
<organism evidence="11 12">
    <name type="scientific">Oncorhynchus mykiss</name>
    <name type="common">Rainbow trout</name>
    <name type="synonym">Salmo gairdneri</name>
    <dbReference type="NCBI Taxonomy" id="8022"/>
    <lineage>
        <taxon>Eukaryota</taxon>
        <taxon>Metazoa</taxon>
        <taxon>Chordata</taxon>
        <taxon>Craniata</taxon>
        <taxon>Vertebrata</taxon>
        <taxon>Euteleostomi</taxon>
        <taxon>Actinopterygii</taxon>
        <taxon>Neopterygii</taxon>
        <taxon>Teleostei</taxon>
        <taxon>Protacanthopterygii</taxon>
        <taxon>Salmoniformes</taxon>
        <taxon>Salmonidae</taxon>
        <taxon>Salmoninae</taxon>
        <taxon>Oncorhynchus</taxon>
    </lineage>
</organism>
<feature type="compositionally biased region" description="Polar residues" evidence="10">
    <location>
        <begin position="1008"/>
        <end position="1022"/>
    </location>
</feature>
<feature type="compositionally biased region" description="Basic and acidic residues" evidence="10">
    <location>
        <begin position="1039"/>
        <end position="1048"/>
    </location>
</feature>
<comment type="similarity">
    <text evidence="2">Belongs to the beta-catenin family.</text>
</comment>
<reference evidence="11" key="3">
    <citation type="submission" date="2025-09" db="UniProtKB">
        <authorList>
            <consortium name="Ensembl"/>
        </authorList>
    </citation>
    <scope>IDENTIFICATION</scope>
</reference>
<keyword evidence="12" id="KW-1185">Reference proteome</keyword>
<feature type="region of interest" description="Disordered" evidence="10">
    <location>
        <begin position="390"/>
        <end position="436"/>
    </location>
</feature>
<dbReference type="PANTHER" id="PTHR10372">
    <property type="entry name" value="PLAKOPHILLIN-RELATED"/>
    <property type="match status" value="1"/>
</dbReference>
<feature type="compositionally biased region" description="Polar residues" evidence="10">
    <location>
        <begin position="408"/>
        <end position="436"/>
    </location>
</feature>
<feature type="repeat" description="ARM" evidence="9">
    <location>
        <begin position="843"/>
        <end position="880"/>
    </location>
</feature>
<dbReference type="Pfam" id="PF00514">
    <property type="entry name" value="Arm"/>
    <property type="match status" value="4"/>
</dbReference>
<dbReference type="GO" id="GO:0098609">
    <property type="term" value="P:cell-cell adhesion"/>
    <property type="evidence" value="ECO:0007669"/>
    <property type="project" value="InterPro"/>
</dbReference>
<evidence type="ECO:0000256" key="7">
    <source>
        <dbReference type="ARBA" id="ARBA00022949"/>
    </source>
</evidence>
<name>A0A8C7UJB4_ONCMY</name>
<feature type="compositionally biased region" description="Basic and acidic residues" evidence="10">
    <location>
        <begin position="1060"/>
        <end position="1070"/>
    </location>
</feature>
<dbReference type="SMART" id="SM00185">
    <property type="entry name" value="ARM"/>
    <property type="match status" value="7"/>
</dbReference>
<proteinExistence type="inferred from homology"/>
<keyword evidence="4" id="KW-0597">Phosphoprotein</keyword>
<evidence type="ECO:0000256" key="9">
    <source>
        <dbReference type="PROSITE-ProRule" id="PRU00259"/>
    </source>
</evidence>
<feature type="region of interest" description="Disordered" evidence="10">
    <location>
        <begin position="1084"/>
        <end position="1115"/>
    </location>
</feature>
<dbReference type="Proteomes" id="UP000694395">
    <property type="component" value="Chromosome 28"/>
</dbReference>
<keyword evidence="5" id="KW-0677">Repeat</keyword>